<evidence type="ECO:0000313" key="1">
    <source>
        <dbReference type="EMBL" id="MDV3443929.1"/>
    </source>
</evidence>
<evidence type="ECO:0000313" key="2">
    <source>
        <dbReference type="Proteomes" id="UP001273935"/>
    </source>
</evidence>
<name>A0ABU3Y186_9GAMM</name>
<organism evidence="1 2">
    <name type="scientific">Metapseudomonas otitidis</name>
    <dbReference type="NCBI Taxonomy" id="319939"/>
    <lineage>
        <taxon>Bacteria</taxon>
        <taxon>Pseudomonadati</taxon>
        <taxon>Pseudomonadota</taxon>
        <taxon>Gammaproteobacteria</taxon>
        <taxon>Pseudomonadales</taxon>
        <taxon>Pseudomonadaceae</taxon>
        <taxon>Metapseudomonas</taxon>
    </lineage>
</organism>
<comment type="caution">
    <text evidence="1">The sequence shown here is derived from an EMBL/GenBank/DDBJ whole genome shotgun (WGS) entry which is preliminary data.</text>
</comment>
<feature type="non-terminal residue" evidence="1">
    <location>
        <position position="1"/>
    </location>
</feature>
<dbReference type="Proteomes" id="UP001273935">
    <property type="component" value="Unassembled WGS sequence"/>
</dbReference>
<gene>
    <name evidence="1" type="ORF">R0G64_31560</name>
</gene>
<proteinExistence type="predicted"/>
<sequence length="72" mass="7333">VAQLFMTNAVAPVRLAERLKGQLRDGGTLAFMSSTLGFVGLAGRLVGGAVDAGVDQDEVEAATFQLAGQGVL</sequence>
<accession>A0ABU3Y186</accession>
<reference evidence="1 2" key="1">
    <citation type="submission" date="2023-10" db="EMBL/GenBank/DDBJ databases">
        <title>Pseudomonas otitidis isolated from a paediatric patient with cystic fibrosis in Chile.</title>
        <authorList>
            <person name="Amsteins-Romero L."/>
            <person name="Opazo-Capurro A."/>
            <person name="Matus-Kohler M."/>
            <person name="Gonzalez-Rocha G."/>
        </authorList>
    </citation>
    <scope>NUCLEOTIDE SEQUENCE [LARGE SCALE GENOMIC DNA]</scope>
    <source>
        <strain evidence="1 2">P-714</strain>
    </source>
</reference>
<protein>
    <submittedName>
        <fullName evidence="1">Uncharacterized protein</fullName>
    </submittedName>
</protein>
<keyword evidence="2" id="KW-1185">Reference proteome</keyword>
<dbReference type="EMBL" id="JAWJUL010000404">
    <property type="protein sequence ID" value="MDV3443929.1"/>
    <property type="molecule type" value="Genomic_DNA"/>
</dbReference>
<feature type="non-terminal residue" evidence="1">
    <location>
        <position position="72"/>
    </location>
</feature>